<dbReference type="EMBL" id="JALJOU010000097">
    <property type="protein sequence ID" value="KAK9821751.1"/>
    <property type="molecule type" value="Genomic_DNA"/>
</dbReference>
<gene>
    <name evidence="3" type="ORF">WJX81_002966</name>
</gene>
<dbReference type="GO" id="GO:0004730">
    <property type="term" value="F:pseudouridylate synthase activity"/>
    <property type="evidence" value="ECO:0007669"/>
    <property type="project" value="TreeGrafter"/>
</dbReference>
<protein>
    <recommendedName>
        <fullName evidence="2">Carbohydrate kinase PfkB domain-containing protein</fullName>
    </recommendedName>
</protein>
<organism evidence="3 4">
    <name type="scientific">Elliptochloris bilobata</name>
    <dbReference type="NCBI Taxonomy" id="381761"/>
    <lineage>
        <taxon>Eukaryota</taxon>
        <taxon>Viridiplantae</taxon>
        <taxon>Chlorophyta</taxon>
        <taxon>core chlorophytes</taxon>
        <taxon>Trebouxiophyceae</taxon>
        <taxon>Trebouxiophyceae incertae sedis</taxon>
        <taxon>Elliptochloris clade</taxon>
        <taxon>Elliptochloris</taxon>
    </lineage>
</organism>
<dbReference type="Pfam" id="PF00294">
    <property type="entry name" value="PfkB"/>
    <property type="match status" value="1"/>
</dbReference>
<reference evidence="3 4" key="1">
    <citation type="journal article" date="2024" name="Nat. Commun.">
        <title>Phylogenomics reveals the evolutionary origins of lichenization in chlorophyte algae.</title>
        <authorList>
            <person name="Puginier C."/>
            <person name="Libourel C."/>
            <person name="Otte J."/>
            <person name="Skaloud P."/>
            <person name="Haon M."/>
            <person name="Grisel S."/>
            <person name="Petersen M."/>
            <person name="Berrin J.G."/>
            <person name="Delaux P.M."/>
            <person name="Dal Grande F."/>
            <person name="Keller J."/>
        </authorList>
    </citation>
    <scope>NUCLEOTIDE SEQUENCE [LARGE SCALE GENOMIC DNA]</scope>
    <source>
        <strain evidence="3 4">SAG 245.80</strain>
    </source>
</reference>
<dbReference type="Proteomes" id="UP001445335">
    <property type="component" value="Unassembled WGS sequence"/>
</dbReference>
<evidence type="ECO:0000313" key="3">
    <source>
        <dbReference type="EMBL" id="KAK9821751.1"/>
    </source>
</evidence>
<keyword evidence="4" id="KW-1185">Reference proteome</keyword>
<keyword evidence="1" id="KW-0479">Metal-binding</keyword>
<name>A0AAW1QKV7_9CHLO</name>
<proteinExistence type="predicted"/>
<dbReference type="PANTHER" id="PTHR42909">
    <property type="entry name" value="ZGC:136858"/>
    <property type="match status" value="1"/>
</dbReference>
<evidence type="ECO:0000256" key="1">
    <source>
        <dbReference type="ARBA" id="ARBA00022723"/>
    </source>
</evidence>
<dbReference type="GO" id="GO:0016798">
    <property type="term" value="F:hydrolase activity, acting on glycosyl bonds"/>
    <property type="evidence" value="ECO:0007669"/>
    <property type="project" value="TreeGrafter"/>
</dbReference>
<comment type="caution">
    <text evidence="3">The sequence shown here is derived from an EMBL/GenBank/DDBJ whole genome shotgun (WGS) entry which is preliminary data.</text>
</comment>
<dbReference type="InterPro" id="IPR011611">
    <property type="entry name" value="PfkB_dom"/>
</dbReference>
<sequence>MVQGSELSGQAGGAPVLIGGVVLDVQAQAAGPGDVQRGGSVPGSVRQTPGGVARNIAHSLALLTRKAPFLVSAVGDDAAGSLLLNQLTAQGLPTHGIHRCHNAVTPCVSIVFDRGGEVAAAVADVQLLERELTPALVRRHLQAIRSAPALLLDGNLQPPAIAEACAAAGVGVPVFFEPVSAAKAVRAVPSLRHITFLSPNGDELAALAAEVRRHGYRAEVAGRLAAAGPDLVAVLSAGAGHVLLTLGALGAALCRMGHNGCSAAVLAAHMPALPARVANCCGAGDCLLAGVLMRIIEGGSATDALAHGLAAARYAVESADSVPPMLSAAGGCVAVHCTLLAALTRGVRGPKQLQC</sequence>
<evidence type="ECO:0000259" key="2">
    <source>
        <dbReference type="Pfam" id="PF00294"/>
    </source>
</evidence>
<dbReference type="GO" id="GO:0046872">
    <property type="term" value="F:metal ion binding"/>
    <property type="evidence" value="ECO:0007669"/>
    <property type="project" value="UniProtKB-KW"/>
</dbReference>
<dbReference type="Gene3D" id="3.40.1190.20">
    <property type="match status" value="1"/>
</dbReference>
<dbReference type="AlphaFoldDB" id="A0AAW1QKV7"/>
<feature type="domain" description="Carbohydrate kinase PfkB" evidence="2">
    <location>
        <begin position="38"/>
        <end position="321"/>
    </location>
</feature>
<dbReference type="InterPro" id="IPR029056">
    <property type="entry name" value="Ribokinase-like"/>
</dbReference>
<accession>A0AAW1QKV7</accession>
<evidence type="ECO:0000313" key="4">
    <source>
        <dbReference type="Proteomes" id="UP001445335"/>
    </source>
</evidence>
<dbReference type="PANTHER" id="PTHR42909:SF1">
    <property type="entry name" value="CARBOHYDRATE KINASE PFKB DOMAIN-CONTAINING PROTEIN"/>
    <property type="match status" value="1"/>
</dbReference>
<dbReference type="GO" id="GO:0005737">
    <property type="term" value="C:cytoplasm"/>
    <property type="evidence" value="ECO:0007669"/>
    <property type="project" value="TreeGrafter"/>
</dbReference>
<dbReference type="SUPFAM" id="SSF53613">
    <property type="entry name" value="Ribokinase-like"/>
    <property type="match status" value="1"/>
</dbReference>